<keyword evidence="1" id="KW-0812">Transmembrane</keyword>
<protein>
    <submittedName>
        <fullName evidence="2">Class I SAM-dependent methyltransferase</fullName>
    </submittedName>
</protein>
<dbReference type="GO" id="GO:0032259">
    <property type="term" value="P:methylation"/>
    <property type="evidence" value="ECO:0007669"/>
    <property type="project" value="UniProtKB-KW"/>
</dbReference>
<accession>A0A4V4HK36</accession>
<dbReference type="SUPFAM" id="SSF53335">
    <property type="entry name" value="S-adenosyl-L-methionine-dependent methyltransferases"/>
    <property type="match status" value="1"/>
</dbReference>
<feature type="transmembrane region" description="Helical" evidence="1">
    <location>
        <begin position="36"/>
        <end position="55"/>
    </location>
</feature>
<dbReference type="OrthoDB" id="823440at2"/>
<reference evidence="2 3" key="1">
    <citation type="journal article" date="2009" name="Int. J. Syst. Evol. Microbiol.">
        <title>Nocardioides caeni sp. nov., isolated from wastewater.</title>
        <authorList>
            <person name="Yoon J.H."/>
            <person name="Kang S.J."/>
            <person name="Park S."/>
            <person name="Kim W."/>
            <person name="Oh T.K."/>
        </authorList>
    </citation>
    <scope>NUCLEOTIDE SEQUENCE [LARGE SCALE GENOMIC DNA]</scope>
    <source>
        <strain evidence="2 3">DSM 23134</strain>
    </source>
</reference>
<evidence type="ECO:0000256" key="1">
    <source>
        <dbReference type="SAM" id="Phobius"/>
    </source>
</evidence>
<sequence>MSSLRGRWAPLVALAITAALLAVVIAGSDDRALAVGLALVALGVAANLCLLVHLIGRINRIDRQVDRAHTRLGRQRRMLDRADRRLAQTRKAVAGVRQAQRVDRDARVLGNRAMLGQIQETVRLFTSIPTTAQVPTMGGWAASADLVGALLDEFIERRPALVVECGSGVSTLWLALAARQHGIPTRIVALDHDREFAAKTRVTLARHGVADHAEVRDAPLGPVTVGDREWTWYDATALAGLEDIGLLFVDGPPTAVGEHARFPALPLLEDRLARRCSIVLDDMIRTDEQEVAQLWHDRHPDLERTDLRLEKGATVFRRG</sequence>
<evidence type="ECO:0000313" key="3">
    <source>
        <dbReference type="Proteomes" id="UP000307087"/>
    </source>
</evidence>
<dbReference type="PANTHER" id="PTHR43167">
    <property type="entry name" value="PUTATIVE (AFU_ORTHOLOGUE AFUA_6G01830)-RELATED"/>
    <property type="match status" value="1"/>
</dbReference>
<dbReference type="Pfam" id="PF13578">
    <property type="entry name" value="Methyltransf_24"/>
    <property type="match status" value="1"/>
</dbReference>
<dbReference type="AlphaFoldDB" id="A0A4V4HK36"/>
<evidence type="ECO:0000313" key="2">
    <source>
        <dbReference type="EMBL" id="THV12926.1"/>
    </source>
</evidence>
<dbReference type="GO" id="GO:0008168">
    <property type="term" value="F:methyltransferase activity"/>
    <property type="evidence" value="ECO:0007669"/>
    <property type="project" value="UniProtKB-KW"/>
</dbReference>
<keyword evidence="1" id="KW-0472">Membrane</keyword>
<name>A0A4V4HK36_9ACTN</name>
<dbReference type="PANTHER" id="PTHR43167:SF1">
    <property type="entry name" value="PUTATIVE (AFU_ORTHOLOGUE AFUA_6G01830)-RELATED"/>
    <property type="match status" value="1"/>
</dbReference>
<dbReference type="Gene3D" id="3.40.50.150">
    <property type="entry name" value="Vaccinia Virus protein VP39"/>
    <property type="match status" value="1"/>
</dbReference>
<dbReference type="Proteomes" id="UP000307087">
    <property type="component" value="Unassembled WGS sequence"/>
</dbReference>
<keyword evidence="3" id="KW-1185">Reference proteome</keyword>
<keyword evidence="1" id="KW-1133">Transmembrane helix</keyword>
<keyword evidence="2" id="KW-0489">Methyltransferase</keyword>
<keyword evidence="2" id="KW-0808">Transferase</keyword>
<dbReference type="InterPro" id="IPR029063">
    <property type="entry name" value="SAM-dependent_MTases_sf"/>
</dbReference>
<proteinExistence type="predicted"/>
<comment type="caution">
    <text evidence="2">The sequence shown here is derived from an EMBL/GenBank/DDBJ whole genome shotgun (WGS) entry which is preliminary data.</text>
</comment>
<organism evidence="2 3">
    <name type="scientific">Nocardioides caeni</name>
    <dbReference type="NCBI Taxonomy" id="574700"/>
    <lineage>
        <taxon>Bacteria</taxon>
        <taxon>Bacillati</taxon>
        <taxon>Actinomycetota</taxon>
        <taxon>Actinomycetes</taxon>
        <taxon>Propionibacteriales</taxon>
        <taxon>Nocardioidaceae</taxon>
        <taxon>Nocardioides</taxon>
    </lineage>
</organism>
<dbReference type="EMBL" id="STGW01000006">
    <property type="protein sequence ID" value="THV12926.1"/>
    <property type="molecule type" value="Genomic_DNA"/>
</dbReference>
<dbReference type="RefSeq" id="WP_136562960.1">
    <property type="nucleotide sequence ID" value="NZ_BAABLS010000004.1"/>
</dbReference>
<gene>
    <name evidence="2" type="ORF">E9934_11125</name>
</gene>